<organism evidence="6">
    <name type="scientific">marine sediment metagenome</name>
    <dbReference type="NCBI Taxonomy" id="412755"/>
    <lineage>
        <taxon>unclassified sequences</taxon>
        <taxon>metagenomes</taxon>
        <taxon>ecological metagenomes</taxon>
    </lineage>
</organism>
<dbReference type="GO" id="GO:0009279">
    <property type="term" value="C:cell outer membrane"/>
    <property type="evidence" value="ECO:0007669"/>
    <property type="project" value="UniProtKB-SubCell"/>
</dbReference>
<dbReference type="Gene3D" id="2.170.130.10">
    <property type="entry name" value="TonB-dependent receptor, plug domain"/>
    <property type="match status" value="1"/>
</dbReference>
<dbReference type="Pfam" id="PF00593">
    <property type="entry name" value="TonB_dep_Rec_b-barrel"/>
    <property type="match status" value="1"/>
</dbReference>
<dbReference type="InterPro" id="IPR037066">
    <property type="entry name" value="Plug_dom_sf"/>
</dbReference>
<dbReference type="Gene3D" id="2.60.40.1120">
    <property type="entry name" value="Carboxypeptidase-like, regulatory domain"/>
    <property type="match status" value="1"/>
</dbReference>
<dbReference type="Pfam" id="PF07715">
    <property type="entry name" value="Plug"/>
    <property type="match status" value="1"/>
</dbReference>
<keyword evidence="3" id="KW-0998">Cell outer membrane</keyword>
<proteinExistence type="predicted"/>
<dbReference type="InterPro" id="IPR000531">
    <property type="entry name" value="Beta-barrel_TonB"/>
</dbReference>
<dbReference type="SUPFAM" id="SSF56935">
    <property type="entry name" value="Porins"/>
    <property type="match status" value="1"/>
</dbReference>
<dbReference type="InterPro" id="IPR036942">
    <property type="entry name" value="Beta-barrel_TonB_sf"/>
</dbReference>
<evidence type="ECO:0000259" key="4">
    <source>
        <dbReference type="Pfam" id="PF00593"/>
    </source>
</evidence>
<evidence type="ECO:0000259" key="5">
    <source>
        <dbReference type="Pfam" id="PF07715"/>
    </source>
</evidence>
<accession>A0A0F9VII8</accession>
<evidence type="ECO:0000313" key="6">
    <source>
        <dbReference type="EMBL" id="KKO04916.1"/>
    </source>
</evidence>
<evidence type="ECO:0000256" key="3">
    <source>
        <dbReference type="ARBA" id="ARBA00023237"/>
    </source>
</evidence>
<comment type="caution">
    <text evidence="6">The sequence shown here is derived from an EMBL/GenBank/DDBJ whole genome shotgun (WGS) entry which is preliminary data.</text>
</comment>
<dbReference type="InterPro" id="IPR012910">
    <property type="entry name" value="Plug_dom"/>
</dbReference>
<dbReference type="PANTHER" id="PTHR40980">
    <property type="entry name" value="PLUG DOMAIN-CONTAINING PROTEIN"/>
    <property type="match status" value="1"/>
</dbReference>
<dbReference type="GO" id="GO:0030246">
    <property type="term" value="F:carbohydrate binding"/>
    <property type="evidence" value="ECO:0007669"/>
    <property type="project" value="InterPro"/>
</dbReference>
<dbReference type="InterPro" id="IPR013784">
    <property type="entry name" value="Carb-bd-like_fold"/>
</dbReference>
<evidence type="ECO:0000256" key="2">
    <source>
        <dbReference type="ARBA" id="ARBA00023136"/>
    </source>
</evidence>
<comment type="subcellular location">
    <subcellularLocation>
        <location evidence="1">Cell outer membrane</location>
    </subcellularLocation>
</comment>
<protein>
    <submittedName>
        <fullName evidence="6">Uncharacterized protein</fullName>
    </submittedName>
</protein>
<dbReference type="SUPFAM" id="SSF49452">
    <property type="entry name" value="Starch-binding domain-like"/>
    <property type="match status" value="1"/>
</dbReference>
<dbReference type="AlphaFoldDB" id="A0A0F9VII8"/>
<dbReference type="EMBL" id="LAZR01000021">
    <property type="protein sequence ID" value="KKO04916.1"/>
    <property type="molecule type" value="Genomic_DNA"/>
</dbReference>
<feature type="domain" description="TonB-dependent receptor plug" evidence="5">
    <location>
        <begin position="138"/>
        <end position="227"/>
    </location>
</feature>
<dbReference type="Gene3D" id="2.40.170.20">
    <property type="entry name" value="TonB-dependent receptor, beta-barrel domain"/>
    <property type="match status" value="1"/>
</dbReference>
<evidence type="ECO:0000256" key="1">
    <source>
        <dbReference type="ARBA" id="ARBA00004442"/>
    </source>
</evidence>
<name>A0A0F9VII8_9ZZZZ</name>
<gene>
    <name evidence="6" type="ORF">LCGC14_0082280</name>
</gene>
<keyword evidence="2" id="KW-0472">Membrane</keyword>
<dbReference type="Pfam" id="PF13620">
    <property type="entry name" value="CarboxypepD_reg"/>
    <property type="match status" value="1"/>
</dbReference>
<feature type="domain" description="TonB-dependent receptor-like beta-barrel" evidence="4">
    <location>
        <begin position="576"/>
        <end position="901"/>
    </location>
</feature>
<sequence>MNKLLFFTFLFILVNVTAQDTGTIVGTLTDKEVNNEPLAFANVLLKGTTKGTTSDFDGLYEISGIEPGTYTVSYSYLGYETVEIRNVKVVAGKATTIDVPLSASQGVSLDEVTVTTVARKDSETALLLDQKRAIEIKESIGAVELAKIGVSDAATATTKISGVSSSEASGDVFVRGLGDRYLSSTLNGLPVPSDDIDKKNINLSLFPTRVLQNVSISKTYGVDGSADQASGNINITSRELAGSSELAIGVSGGVNSNVAKSGVYDNFRISQNSKNTTFGFYNQNLSTQQLITNQGWNTLQQENPIDYSMSIAAGKKIADKLAIFFTASHSRSFEHRQGLFRQFRSNVIDDTITDATTFQKKIVNTGLLDITYLADSKNKIKSSTFFVNKLDENVFEGGRNGEATIFEETSQSEGLFQFIRDQNTKQTRLLVTQLIGRHQIGEKNTLHWAGGYNLLNADEPNRIRNEVNFDPEGTLVQLGRNGGFQQRKSSQKIEDNEFSAYIKDELKVIDEETKSFKLNFGVSYRNKERDFSSEFVGVEEINTNAVNPTSIDNLGAIFRQSYFDAGLLEINLLGSNANDERKDIYLGTLDTKAAFFSFNVGLEKWNFDAGLRFQRDEIKVAYDIGNLSPRTGNSNQDYSNFYPSLNVKYTINDLNALRLAVSRTITLPEFKEIAPFNYVSPTGQITRGNPDLIASKDINLDLKWEYFPSAGQLVSVAAFYKEISDPINRVRERGSAGIFSYFNSGEKAEIFGLEAETKLDLVTPSYNDENGSESGYNLNMVLNVTRMWHQQDLKEIYNDEGNLLRSFQYKGITETDLQGASDWIFNTSLNYDTAGDKPFAISLNANYASDKIYSLGVPTDQTNRDIFYDDAIVENGFVVLNAQISKEFGEHIKVSLLGKNLLNPEIKQTQLVRNPVTEIQQEQTVSSYSTGAGISLGLNYKF</sequence>
<reference evidence="6" key="1">
    <citation type="journal article" date="2015" name="Nature">
        <title>Complex archaea that bridge the gap between prokaryotes and eukaryotes.</title>
        <authorList>
            <person name="Spang A."/>
            <person name="Saw J.H."/>
            <person name="Jorgensen S.L."/>
            <person name="Zaremba-Niedzwiedzka K."/>
            <person name="Martijn J."/>
            <person name="Lind A.E."/>
            <person name="van Eijk R."/>
            <person name="Schleper C."/>
            <person name="Guy L."/>
            <person name="Ettema T.J."/>
        </authorList>
    </citation>
    <scope>NUCLEOTIDE SEQUENCE</scope>
</reference>
<dbReference type="PANTHER" id="PTHR40980:SF4">
    <property type="entry name" value="TONB-DEPENDENT RECEPTOR-LIKE BETA-BARREL DOMAIN-CONTAINING PROTEIN"/>
    <property type="match status" value="1"/>
</dbReference>